<dbReference type="EMBL" id="GBRH01220449">
    <property type="protein sequence ID" value="JAD77446.1"/>
    <property type="molecule type" value="Transcribed_RNA"/>
</dbReference>
<proteinExistence type="predicted"/>
<sequence>MLKQHMLSFLYCYFFLNDLCLIGCFRHDLEAFSLDNLVLTFFCLLSQELI</sequence>
<reference evidence="1" key="1">
    <citation type="submission" date="2014-09" db="EMBL/GenBank/DDBJ databases">
        <authorList>
            <person name="Magalhaes I.L.F."/>
            <person name="Oliveira U."/>
            <person name="Santos F.R."/>
            <person name="Vidigal T.H.D.A."/>
            <person name="Brescovit A.D."/>
            <person name="Santos A.J."/>
        </authorList>
    </citation>
    <scope>NUCLEOTIDE SEQUENCE</scope>
    <source>
        <tissue evidence="1">Shoot tissue taken approximately 20 cm above the soil surface</tissue>
    </source>
</reference>
<protein>
    <submittedName>
        <fullName evidence="1">Uncharacterized protein</fullName>
    </submittedName>
</protein>
<name>A0A0A9CPD0_ARUDO</name>
<evidence type="ECO:0000313" key="1">
    <source>
        <dbReference type="EMBL" id="JAD77446.1"/>
    </source>
</evidence>
<accession>A0A0A9CPD0</accession>
<organism evidence="1">
    <name type="scientific">Arundo donax</name>
    <name type="common">Giant reed</name>
    <name type="synonym">Donax arundinaceus</name>
    <dbReference type="NCBI Taxonomy" id="35708"/>
    <lineage>
        <taxon>Eukaryota</taxon>
        <taxon>Viridiplantae</taxon>
        <taxon>Streptophyta</taxon>
        <taxon>Embryophyta</taxon>
        <taxon>Tracheophyta</taxon>
        <taxon>Spermatophyta</taxon>
        <taxon>Magnoliopsida</taxon>
        <taxon>Liliopsida</taxon>
        <taxon>Poales</taxon>
        <taxon>Poaceae</taxon>
        <taxon>PACMAD clade</taxon>
        <taxon>Arundinoideae</taxon>
        <taxon>Arundineae</taxon>
        <taxon>Arundo</taxon>
    </lineage>
</organism>
<reference evidence="1" key="2">
    <citation type="journal article" date="2015" name="Data Brief">
        <title>Shoot transcriptome of the giant reed, Arundo donax.</title>
        <authorList>
            <person name="Barrero R.A."/>
            <person name="Guerrero F.D."/>
            <person name="Moolhuijzen P."/>
            <person name="Goolsby J.A."/>
            <person name="Tidwell J."/>
            <person name="Bellgard S.E."/>
            <person name="Bellgard M.I."/>
        </authorList>
    </citation>
    <scope>NUCLEOTIDE SEQUENCE</scope>
    <source>
        <tissue evidence="1">Shoot tissue taken approximately 20 cm above the soil surface</tissue>
    </source>
</reference>
<dbReference type="AlphaFoldDB" id="A0A0A9CPD0"/>